<protein>
    <submittedName>
        <fullName evidence="2">Uncharacterized protein</fullName>
    </submittedName>
</protein>
<keyword evidence="3" id="KW-1185">Reference proteome</keyword>
<evidence type="ECO:0000313" key="3">
    <source>
        <dbReference type="Proteomes" id="UP001390339"/>
    </source>
</evidence>
<feature type="signal peptide" evidence="1">
    <location>
        <begin position="1"/>
        <end position="19"/>
    </location>
</feature>
<dbReference type="EMBL" id="JAPCWZ010000007">
    <property type="protein sequence ID" value="KAK8855454.1"/>
    <property type="molecule type" value="Genomic_DNA"/>
</dbReference>
<feature type="chain" id="PRO_5046066623" evidence="1">
    <location>
        <begin position="20"/>
        <end position="111"/>
    </location>
</feature>
<gene>
    <name evidence="2" type="ORF">PGQ11_011366</name>
</gene>
<proteinExistence type="predicted"/>
<organism evidence="2 3">
    <name type="scientific">Apiospora arundinis</name>
    <dbReference type="NCBI Taxonomy" id="335852"/>
    <lineage>
        <taxon>Eukaryota</taxon>
        <taxon>Fungi</taxon>
        <taxon>Dikarya</taxon>
        <taxon>Ascomycota</taxon>
        <taxon>Pezizomycotina</taxon>
        <taxon>Sordariomycetes</taxon>
        <taxon>Xylariomycetidae</taxon>
        <taxon>Amphisphaeriales</taxon>
        <taxon>Apiosporaceae</taxon>
        <taxon>Apiospora</taxon>
    </lineage>
</organism>
<reference evidence="2 3" key="1">
    <citation type="journal article" date="2024" name="IMA Fungus">
        <title>Apiospora arundinis, a panoply of carbohydrate-active enzymes and secondary metabolites.</title>
        <authorList>
            <person name="Sorensen T."/>
            <person name="Petersen C."/>
            <person name="Muurmann A.T."/>
            <person name="Christiansen J.V."/>
            <person name="Brundto M.L."/>
            <person name="Overgaard C.K."/>
            <person name="Boysen A.T."/>
            <person name="Wollenberg R.D."/>
            <person name="Larsen T.O."/>
            <person name="Sorensen J.L."/>
            <person name="Nielsen K.L."/>
            <person name="Sondergaard T.E."/>
        </authorList>
    </citation>
    <scope>NUCLEOTIDE SEQUENCE [LARGE SCALE GENOMIC DNA]</scope>
    <source>
        <strain evidence="2 3">AAU 773</strain>
    </source>
</reference>
<comment type="caution">
    <text evidence="2">The sequence shown here is derived from an EMBL/GenBank/DDBJ whole genome shotgun (WGS) entry which is preliminary data.</text>
</comment>
<dbReference type="Proteomes" id="UP001390339">
    <property type="component" value="Unassembled WGS sequence"/>
</dbReference>
<evidence type="ECO:0000256" key="1">
    <source>
        <dbReference type="SAM" id="SignalP"/>
    </source>
</evidence>
<sequence>MRFQAIAACATLLASFTTGAPIVSPTNGLHVIQTADKNQARRAEAIYGNPEAATLPYNVNSLRVAEKREGEAIYGNPETATLPYNVNSLRVAEKRGVAAYGQDSLTPIVVE</sequence>
<accession>A0ABR2HZD7</accession>
<evidence type="ECO:0000313" key="2">
    <source>
        <dbReference type="EMBL" id="KAK8855454.1"/>
    </source>
</evidence>
<keyword evidence="1" id="KW-0732">Signal</keyword>
<name>A0ABR2HZD7_9PEZI</name>